<evidence type="ECO:0000256" key="2">
    <source>
        <dbReference type="ARBA" id="ARBA00022664"/>
    </source>
</evidence>
<proteinExistence type="predicted"/>
<reference evidence="10" key="2">
    <citation type="submission" date="2024-04" db="EMBL/GenBank/DDBJ databases">
        <authorList>
            <person name="Chen Y."/>
            <person name="Shah S."/>
            <person name="Dougan E. K."/>
            <person name="Thang M."/>
            <person name="Chan C."/>
        </authorList>
    </citation>
    <scope>NUCLEOTIDE SEQUENCE [LARGE SCALE GENOMIC DNA]</scope>
</reference>
<evidence type="ECO:0000256" key="4">
    <source>
        <dbReference type="ARBA" id="ARBA00022801"/>
    </source>
</evidence>
<dbReference type="SMART" id="SM01027">
    <property type="entry name" value="Beta-Casp"/>
    <property type="match status" value="1"/>
</dbReference>
<dbReference type="InterPro" id="IPR001279">
    <property type="entry name" value="Metallo-B-lactamas"/>
</dbReference>
<dbReference type="Pfam" id="PF07521">
    <property type="entry name" value="RMMBL"/>
    <property type="match status" value="1"/>
</dbReference>
<gene>
    <name evidence="9" type="ORF">C1SCF055_LOCUS42309</name>
</gene>
<dbReference type="PANTHER" id="PTHR11203">
    <property type="entry name" value="CLEAVAGE AND POLYADENYLATION SPECIFICITY FACTOR FAMILY MEMBER"/>
    <property type="match status" value="1"/>
</dbReference>
<comment type="subcellular location">
    <subcellularLocation>
        <location evidence="1">Nucleus</location>
    </subcellularLocation>
</comment>
<feature type="domain" description="Beta-Casp" evidence="7">
    <location>
        <begin position="268"/>
        <end position="394"/>
    </location>
</feature>
<dbReference type="SUPFAM" id="SSF56281">
    <property type="entry name" value="Metallo-hydrolase/oxidoreductase"/>
    <property type="match status" value="1"/>
</dbReference>
<keyword evidence="11" id="KW-0255">Endonuclease</keyword>
<evidence type="ECO:0000313" key="12">
    <source>
        <dbReference type="Proteomes" id="UP001152797"/>
    </source>
</evidence>
<dbReference type="InterPro" id="IPR021718">
    <property type="entry name" value="CPSF73-100_C"/>
</dbReference>
<dbReference type="Pfam" id="PF11718">
    <property type="entry name" value="CPSF73-100_C"/>
    <property type="match status" value="1"/>
</dbReference>
<dbReference type="CDD" id="cd16292">
    <property type="entry name" value="CPSF3-like_MBL-fold"/>
    <property type="match status" value="1"/>
</dbReference>
<organism evidence="9">
    <name type="scientific">Cladocopium goreaui</name>
    <dbReference type="NCBI Taxonomy" id="2562237"/>
    <lineage>
        <taxon>Eukaryota</taxon>
        <taxon>Sar</taxon>
        <taxon>Alveolata</taxon>
        <taxon>Dinophyceae</taxon>
        <taxon>Suessiales</taxon>
        <taxon>Symbiodiniaceae</taxon>
        <taxon>Cladocopium</taxon>
    </lineage>
</organism>
<dbReference type="InterPro" id="IPR036866">
    <property type="entry name" value="RibonucZ/Hydroxyglut_hydro"/>
</dbReference>
<name>A0A9P1GMQ1_9DINO</name>
<reference evidence="9" key="1">
    <citation type="submission" date="2022-10" db="EMBL/GenBank/DDBJ databases">
        <authorList>
            <person name="Chen Y."/>
            <person name="Dougan E. K."/>
            <person name="Chan C."/>
            <person name="Rhodes N."/>
            <person name="Thang M."/>
        </authorList>
    </citation>
    <scope>NUCLEOTIDE SEQUENCE</scope>
</reference>
<dbReference type="Proteomes" id="UP001152797">
    <property type="component" value="Unassembled WGS sequence"/>
</dbReference>
<dbReference type="EMBL" id="CAMXCT010006651">
    <property type="protein sequence ID" value="CAI4017685.1"/>
    <property type="molecule type" value="Genomic_DNA"/>
</dbReference>
<dbReference type="GO" id="GO:0003723">
    <property type="term" value="F:RNA binding"/>
    <property type="evidence" value="ECO:0007669"/>
    <property type="project" value="TreeGrafter"/>
</dbReference>
<accession>A0A9P1GMQ1</accession>
<dbReference type="PANTHER" id="PTHR11203:SF11">
    <property type="entry name" value="CLEAVAGE AND POLYADENYLATION SPECIFICITY FACTOR SUBUNIT 3"/>
    <property type="match status" value="1"/>
</dbReference>
<evidence type="ECO:0000259" key="6">
    <source>
        <dbReference type="SMART" id="SM00849"/>
    </source>
</evidence>
<keyword evidence="3" id="KW-0540">Nuclease</keyword>
<evidence type="ECO:0000259" key="8">
    <source>
        <dbReference type="SMART" id="SM01098"/>
    </source>
</evidence>
<dbReference type="GO" id="GO:0004534">
    <property type="term" value="F:5'-3' RNA exonuclease activity"/>
    <property type="evidence" value="ECO:0007669"/>
    <property type="project" value="TreeGrafter"/>
</dbReference>
<evidence type="ECO:0000256" key="5">
    <source>
        <dbReference type="ARBA" id="ARBA00023242"/>
    </source>
</evidence>
<dbReference type="Gene3D" id="3.40.50.10890">
    <property type="match status" value="1"/>
</dbReference>
<keyword evidence="4" id="KW-0378">Hydrolase</keyword>
<keyword evidence="2" id="KW-0507">mRNA processing</keyword>
<feature type="domain" description="Pre-mRNA 3'-end-processing endonuclease polyadenylation factor C-term" evidence="8">
    <location>
        <begin position="501"/>
        <end position="698"/>
    </location>
</feature>
<dbReference type="Gene3D" id="3.60.15.10">
    <property type="entry name" value="Ribonuclease Z/Hydroxyacylglutathione hydrolase-like"/>
    <property type="match status" value="1"/>
</dbReference>
<keyword evidence="5" id="KW-0539">Nucleus</keyword>
<evidence type="ECO:0000256" key="3">
    <source>
        <dbReference type="ARBA" id="ARBA00022722"/>
    </source>
</evidence>
<dbReference type="InterPro" id="IPR050698">
    <property type="entry name" value="MBL"/>
</dbReference>
<evidence type="ECO:0000313" key="9">
    <source>
        <dbReference type="EMBL" id="CAI4017685.1"/>
    </source>
</evidence>
<dbReference type="GO" id="GO:0004521">
    <property type="term" value="F:RNA endonuclease activity"/>
    <property type="evidence" value="ECO:0007669"/>
    <property type="project" value="TreeGrafter"/>
</dbReference>
<protein>
    <submittedName>
        <fullName evidence="11">Cleavage and polyadenylation specificity factor subunit 3 (Cleavage and polyadenylation specificity facto r 73 kDa subunit) (CPSF 73 kDa subunit) (mRNA 3'-end-processing endonuclease CPSF-73)</fullName>
    </submittedName>
</protein>
<dbReference type="OrthoDB" id="436205at2759"/>
<evidence type="ECO:0000259" key="7">
    <source>
        <dbReference type="SMART" id="SM01027"/>
    </source>
</evidence>
<dbReference type="Pfam" id="PF10996">
    <property type="entry name" value="Beta-Casp"/>
    <property type="match status" value="1"/>
</dbReference>
<comment type="caution">
    <text evidence="9">The sequence shown here is derived from an EMBL/GenBank/DDBJ whole genome shotgun (WGS) entry which is preliminary data.</text>
</comment>
<dbReference type="EMBL" id="CAMXCT030006651">
    <property type="protein sequence ID" value="CAL4804997.1"/>
    <property type="molecule type" value="Genomic_DNA"/>
</dbReference>
<dbReference type="AlphaFoldDB" id="A0A9P1GMQ1"/>
<dbReference type="InterPro" id="IPR011108">
    <property type="entry name" value="RMMBL"/>
</dbReference>
<dbReference type="GO" id="GO:0006398">
    <property type="term" value="P:mRNA 3'-end processing by stem-loop binding and cleavage"/>
    <property type="evidence" value="ECO:0007669"/>
    <property type="project" value="TreeGrafter"/>
</dbReference>
<evidence type="ECO:0000313" key="10">
    <source>
        <dbReference type="EMBL" id="CAL1171060.1"/>
    </source>
</evidence>
<sequence length="702" mass="78825">MSVPAITAGVAGTTRRIEAWNAFGDPRWVDGDVLEITPLGAGAEVGRSCCIVRFRGKVVMFDCGVHPAHSGMSCLPYFDHINPAEVDLLLVTHFHLDHSGAVPYFVSRTEFKGKVFMTHPTRPICKMLWQDYARVSKIAAEDQIFSSEDINRTVERIELLDYHEERQFRGIKFSCYRAGHVLGAAMFMINIGGIRVLYTGDYSREEDRHLPQAEIPNVRIHVLIVESTYGVMNHEPREQREQRFTNSVHQIVRQGGKCLLPVFALGRAQEILLILEDYWERNSDLHEIPIFYNSPMATKCLRIFETYTNMCSVSVQEQANRCNNPWILKYIQNMPDRHTFAQLESEIGACVVLAAPGMLQSGASRELFEAWAPEKKNGVIVTGYSVSGTLAHELKGDPESVTLNDGRKVNVKATVKFMSFSAHSDYNQTSEFIRRLKANVVVLVHGEEHEMNRMRNKLREEYPELNVTAPQNCQTVALRVPPDRSFDAVGSIAEELQSVKKGRTEVSGLLVEDSTGVRALMKPEELGTFTALKACKVEQCQRFVFPHSLAALGRALLEIYDEVSVEGTALQVCEAVEVTLENQILSITWDSSPVNDMVADSVAFTAIELTRSPNMVTALQGQDVNKEEEQIFKVLCTYLQQEYGRLVVDDAKKLVSFEVDGSHVSMNFPLRSVECTDEALREGVTKALRRCERSLRPIATIG</sequence>
<dbReference type="SMART" id="SM01098">
    <property type="entry name" value="CPSF73-100_C"/>
    <property type="match status" value="1"/>
</dbReference>
<dbReference type="EMBL" id="CAMXCT020006651">
    <property type="protein sequence ID" value="CAL1171060.1"/>
    <property type="molecule type" value="Genomic_DNA"/>
</dbReference>
<dbReference type="Pfam" id="PF16661">
    <property type="entry name" value="Lactamase_B_6"/>
    <property type="match status" value="1"/>
</dbReference>
<dbReference type="SMART" id="SM00849">
    <property type="entry name" value="Lactamase_B"/>
    <property type="match status" value="1"/>
</dbReference>
<dbReference type="InterPro" id="IPR022712">
    <property type="entry name" value="Beta_Casp"/>
</dbReference>
<evidence type="ECO:0000256" key="1">
    <source>
        <dbReference type="ARBA" id="ARBA00004123"/>
    </source>
</evidence>
<feature type="domain" description="Metallo-beta-lactamase" evidence="6">
    <location>
        <begin position="46"/>
        <end position="256"/>
    </location>
</feature>
<keyword evidence="12" id="KW-1185">Reference proteome</keyword>
<dbReference type="GO" id="GO:0005847">
    <property type="term" value="C:mRNA cleavage and polyadenylation specificity factor complex"/>
    <property type="evidence" value="ECO:0007669"/>
    <property type="project" value="TreeGrafter"/>
</dbReference>
<evidence type="ECO:0000313" key="11">
    <source>
        <dbReference type="EMBL" id="CAL4804997.1"/>
    </source>
</evidence>